<evidence type="ECO:0000313" key="4">
    <source>
        <dbReference type="Proteomes" id="UP000777784"/>
    </source>
</evidence>
<dbReference type="InterPro" id="IPR004843">
    <property type="entry name" value="Calcineurin-like_PHP"/>
</dbReference>
<gene>
    <name evidence="3" type="ORF">KJ970_04590</name>
</gene>
<comment type="caution">
    <text evidence="3">The sequence shown here is derived from an EMBL/GenBank/DDBJ whole genome shotgun (WGS) entry which is preliminary data.</text>
</comment>
<sequence>MGRKILHLADLHLGYKPHTLGDGAGLHQQQRDTLLTRIVSWVLEEARDEVGLLLIVGDLFESPHPAPGLVESVIRELSRLVAAGIQVITIPGNHDELTYTDGVYRTHADRWPGRLVTHPRPHEVMVLEWDKVVVAVHSMAYIQSESPDSPVFPPVSGKDVFHIAAVHATLTDRLGGFIAEGDRALKVRFDDLSQKGFSYVALGHIHNGPLEWTTAGAAAAYAGAIEGKSYHDPGGAGLLLVDPSSRPPVLERRPINRHIIRNGIISLHEVQDESALERRILEWAGHNLQAEKYPRLTDFKGEVDFSSMALRIRLQGHAGFVLDIERIQARLAPRFLALEIRVEDPAWDLGDWTRWKNEETLRGAVVRTAMEKIGAAAHEEERRFLTEAAAVALRALHVATQEGNVTR</sequence>
<dbReference type="Pfam" id="PF00149">
    <property type="entry name" value="Metallophos"/>
    <property type="match status" value="1"/>
</dbReference>
<dbReference type="CDD" id="cd00840">
    <property type="entry name" value="MPP_Mre11_N"/>
    <property type="match status" value="1"/>
</dbReference>
<dbReference type="InterPro" id="IPR029052">
    <property type="entry name" value="Metallo-depent_PP-like"/>
</dbReference>
<dbReference type="InterPro" id="IPR050535">
    <property type="entry name" value="DNA_Repair-Maintenance_Comp"/>
</dbReference>
<reference evidence="3" key="1">
    <citation type="submission" date="2021-05" db="EMBL/GenBank/DDBJ databases">
        <title>Energy efficiency and biological interactions define the core microbiome of deep oligotrophic groundwater.</title>
        <authorList>
            <person name="Mehrshad M."/>
            <person name="Lopez-Fernandez M."/>
            <person name="Bell E."/>
            <person name="Bernier-Latmani R."/>
            <person name="Bertilsson S."/>
            <person name="Dopson M."/>
        </authorList>
    </citation>
    <scope>NUCLEOTIDE SEQUENCE</scope>
    <source>
        <strain evidence="3">Modern_marine.mb.64</strain>
    </source>
</reference>
<organism evidence="3 4">
    <name type="scientific">Eiseniibacteriota bacterium</name>
    <dbReference type="NCBI Taxonomy" id="2212470"/>
    <lineage>
        <taxon>Bacteria</taxon>
        <taxon>Candidatus Eiseniibacteriota</taxon>
    </lineage>
</organism>
<dbReference type="GO" id="GO:0004527">
    <property type="term" value="F:exonuclease activity"/>
    <property type="evidence" value="ECO:0007669"/>
    <property type="project" value="UniProtKB-KW"/>
</dbReference>
<accession>A0A948RXR6</accession>
<evidence type="ECO:0000313" key="3">
    <source>
        <dbReference type="EMBL" id="MBU2690184.1"/>
    </source>
</evidence>
<dbReference type="AlphaFoldDB" id="A0A948RXR6"/>
<feature type="domain" description="Calcineurin-like phosphoesterase" evidence="2">
    <location>
        <begin position="4"/>
        <end position="116"/>
    </location>
</feature>
<dbReference type="Proteomes" id="UP000777784">
    <property type="component" value="Unassembled WGS sequence"/>
</dbReference>
<dbReference type="Gene3D" id="3.60.21.10">
    <property type="match status" value="1"/>
</dbReference>
<dbReference type="EMBL" id="JAHJDP010000023">
    <property type="protein sequence ID" value="MBU2690184.1"/>
    <property type="molecule type" value="Genomic_DNA"/>
</dbReference>
<dbReference type="PANTHER" id="PTHR30337">
    <property type="entry name" value="COMPONENT OF ATP-DEPENDENT DSDNA EXONUCLEASE"/>
    <property type="match status" value="1"/>
</dbReference>
<name>A0A948RXR6_UNCEI</name>
<keyword evidence="3" id="KW-0540">Nuclease</keyword>
<evidence type="ECO:0000259" key="2">
    <source>
        <dbReference type="Pfam" id="PF00149"/>
    </source>
</evidence>
<dbReference type="InterPro" id="IPR041796">
    <property type="entry name" value="Mre11_N"/>
</dbReference>
<keyword evidence="1" id="KW-0378">Hydrolase</keyword>
<dbReference type="SUPFAM" id="SSF56300">
    <property type="entry name" value="Metallo-dependent phosphatases"/>
    <property type="match status" value="1"/>
</dbReference>
<protein>
    <submittedName>
        <fullName evidence="3">DNA repair exonuclease</fullName>
    </submittedName>
</protein>
<keyword evidence="3" id="KW-0269">Exonuclease</keyword>
<evidence type="ECO:0000256" key="1">
    <source>
        <dbReference type="ARBA" id="ARBA00022801"/>
    </source>
</evidence>
<proteinExistence type="predicted"/>